<dbReference type="GO" id="GO:0003676">
    <property type="term" value="F:nucleic acid binding"/>
    <property type="evidence" value="ECO:0007669"/>
    <property type="project" value="InterPro"/>
</dbReference>
<dbReference type="InterPro" id="IPR011856">
    <property type="entry name" value="tRNA_endonuc-like_dom_sf"/>
</dbReference>
<reference evidence="1" key="1">
    <citation type="journal article" date="2021" name="Proc. Natl. Acad. Sci. U.S.A.">
        <title>A Catalog of Tens of Thousands of Viruses from Human Metagenomes Reveals Hidden Associations with Chronic Diseases.</title>
        <authorList>
            <person name="Tisza M.J."/>
            <person name="Buck C.B."/>
        </authorList>
    </citation>
    <scope>NUCLEOTIDE SEQUENCE</scope>
    <source>
        <strain evidence="1">Cthu813</strain>
    </source>
</reference>
<dbReference type="EMBL" id="BK016270">
    <property type="protein sequence ID" value="DAG06352.1"/>
    <property type="molecule type" value="Genomic_DNA"/>
</dbReference>
<accession>A0A8S5VI48</accession>
<organism evidence="1">
    <name type="scientific">Siphoviridae sp. cthu813</name>
    <dbReference type="NCBI Taxonomy" id="2825618"/>
    <lineage>
        <taxon>Viruses</taxon>
        <taxon>Duplodnaviria</taxon>
        <taxon>Heunggongvirae</taxon>
        <taxon>Uroviricota</taxon>
        <taxon>Caudoviricetes</taxon>
    </lineage>
</organism>
<name>A0A8S5VI48_9CAUD</name>
<dbReference type="Gene3D" id="3.40.1350.10">
    <property type="match status" value="1"/>
</dbReference>
<sequence>MKRENSFQAELIKELKAIFSNAVILKNDSSYLQGIPDLSIFVGNKWAFLECKKSRNEIHQPNQDYYIQSALNMGSYGAFIFPENKNEIIEELRNYFS</sequence>
<protein>
    <submittedName>
        <fullName evidence="1">Nuclease</fullName>
    </submittedName>
</protein>
<evidence type="ECO:0000313" key="1">
    <source>
        <dbReference type="EMBL" id="DAG06352.1"/>
    </source>
</evidence>
<proteinExistence type="predicted"/>